<evidence type="ECO:0000313" key="1">
    <source>
        <dbReference type="EnsemblPlants" id="PGSC0003DMT400097375"/>
    </source>
</evidence>
<proteinExistence type="predicted"/>
<dbReference type="PaxDb" id="4113-PGSC0003DMT400097375"/>
<sequence>MLSLRDVRYCLCALIIEHHDGTLDKRRRELVLANDQNVKGKLLGQVIFCDKSRREMIPTSDINMEGKWLPQVVPSPNKCDILRLLLLFTLSLVEGIERAEANLSWWV</sequence>
<reference evidence="1" key="2">
    <citation type="submission" date="2015-06" db="UniProtKB">
        <authorList>
            <consortium name="EnsemblPlants"/>
        </authorList>
    </citation>
    <scope>IDENTIFICATION</scope>
    <source>
        <strain evidence="1">DM1-3 516 R44</strain>
    </source>
</reference>
<dbReference type="InParanoid" id="M1E0H4"/>
<dbReference type="EnsemblPlants" id="PGSC0003DMT400097375">
    <property type="protein sequence ID" value="PGSC0003DMT400097375"/>
    <property type="gene ID" value="PGSC0003DMG400046946"/>
</dbReference>
<accession>M1E0H4</accession>
<name>M1E0H4_SOLTU</name>
<dbReference type="HOGENOM" id="CLU_2214676_0_0_1"/>
<dbReference type="AlphaFoldDB" id="M1E0H4"/>
<reference evidence="2" key="1">
    <citation type="journal article" date="2011" name="Nature">
        <title>Genome sequence and analysis of the tuber crop potato.</title>
        <authorList>
            <consortium name="The Potato Genome Sequencing Consortium"/>
        </authorList>
    </citation>
    <scope>NUCLEOTIDE SEQUENCE [LARGE SCALE GENOMIC DNA]</scope>
    <source>
        <strain evidence="2">cv. DM1-3 516 R44</strain>
    </source>
</reference>
<evidence type="ECO:0000313" key="2">
    <source>
        <dbReference type="Proteomes" id="UP000011115"/>
    </source>
</evidence>
<dbReference type="Gramene" id="PGSC0003DMT400097375">
    <property type="protein sequence ID" value="PGSC0003DMT400097375"/>
    <property type="gene ID" value="PGSC0003DMG400046946"/>
</dbReference>
<dbReference type="Proteomes" id="UP000011115">
    <property type="component" value="Unassembled WGS sequence"/>
</dbReference>
<keyword evidence="2" id="KW-1185">Reference proteome</keyword>
<protein>
    <submittedName>
        <fullName evidence="1">Uncharacterized protein</fullName>
    </submittedName>
</protein>
<organism evidence="1 2">
    <name type="scientific">Solanum tuberosum</name>
    <name type="common">Potato</name>
    <dbReference type="NCBI Taxonomy" id="4113"/>
    <lineage>
        <taxon>Eukaryota</taxon>
        <taxon>Viridiplantae</taxon>
        <taxon>Streptophyta</taxon>
        <taxon>Embryophyta</taxon>
        <taxon>Tracheophyta</taxon>
        <taxon>Spermatophyta</taxon>
        <taxon>Magnoliopsida</taxon>
        <taxon>eudicotyledons</taxon>
        <taxon>Gunneridae</taxon>
        <taxon>Pentapetalae</taxon>
        <taxon>asterids</taxon>
        <taxon>lamiids</taxon>
        <taxon>Solanales</taxon>
        <taxon>Solanaceae</taxon>
        <taxon>Solanoideae</taxon>
        <taxon>Solaneae</taxon>
        <taxon>Solanum</taxon>
    </lineage>
</organism>